<dbReference type="InterPro" id="IPR000073">
    <property type="entry name" value="AB_hydrolase_1"/>
</dbReference>
<dbReference type="RefSeq" id="WP_145647763.1">
    <property type="nucleotide sequence ID" value="NZ_VLLB01000001.1"/>
</dbReference>
<sequence>MPTTQIANTDIHIDGTGPDTILMLHGWPDTAALWDFQVAALSPHFRCVRFTWPGFEPGAPRKEHSLDELLALCEQVVRTTSPDRPVTLLLHDWGCLFGYQFALRHPELVARVIGVDIGDAGSTAHRKAIGLKGKLGTVAYQWWLAAAWCIGGGLGESMSRYMAKKMGVPVRPDQITVAKNYPYYSLWTGGYRAAKIFRPACPMLFIYGTRKPFMFHSPVWERKLNEQPGSRAVAFDTDHWPMERQPEHFNKTVLDWLAPAGRNEDIDDKSSALPADL</sequence>
<dbReference type="InterPro" id="IPR050266">
    <property type="entry name" value="AB_hydrolase_sf"/>
</dbReference>
<reference evidence="2 3" key="1">
    <citation type="journal article" date="2015" name="Stand. Genomic Sci.">
        <title>Genomic Encyclopedia of Bacterial and Archaeal Type Strains, Phase III: the genomes of soil and plant-associated and newly described type strains.</title>
        <authorList>
            <person name="Whitman W.B."/>
            <person name="Woyke T."/>
            <person name="Klenk H.P."/>
            <person name="Zhou Y."/>
            <person name="Lilburn T.G."/>
            <person name="Beck B.J."/>
            <person name="De Vos P."/>
            <person name="Vandamme P."/>
            <person name="Eisen J.A."/>
            <person name="Garrity G."/>
            <person name="Hugenholtz P."/>
            <person name="Kyrpides N.C."/>
        </authorList>
    </citation>
    <scope>NUCLEOTIDE SEQUENCE [LARGE SCALE GENOMIC DNA]</scope>
    <source>
        <strain evidence="2 3">CGMCC 1.10822</strain>
    </source>
</reference>
<dbReference type="Pfam" id="PF00561">
    <property type="entry name" value="Abhydrolase_1"/>
    <property type="match status" value="1"/>
</dbReference>
<evidence type="ECO:0000313" key="3">
    <source>
        <dbReference type="Proteomes" id="UP000318431"/>
    </source>
</evidence>
<dbReference type="Gene3D" id="3.40.50.1820">
    <property type="entry name" value="alpha/beta hydrolase"/>
    <property type="match status" value="1"/>
</dbReference>
<dbReference type="OrthoDB" id="2987348at2"/>
<dbReference type="AlphaFoldDB" id="A0A562RLY9"/>
<dbReference type="InterPro" id="IPR029058">
    <property type="entry name" value="AB_hydrolase_fold"/>
</dbReference>
<dbReference type="EMBL" id="VLLB01000001">
    <property type="protein sequence ID" value="TWI70068.1"/>
    <property type="molecule type" value="Genomic_DNA"/>
</dbReference>
<dbReference type="PANTHER" id="PTHR43798:SF24">
    <property type="entry name" value="CIS-3-ALKYL-4-ALKYLOXETAN-2-ONE DECARBOXYLASE"/>
    <property type="match status" value="1"/>
</dbReference>
<evidence type="ECO:0000313" key="2">
    <source>
        <dbReference type="EMBL" id="TWI70068.1"/>
    </source>
</evidence>
<accession>A0A562RLY9</accession>
<name>A0A562RLY9_9BURK</name>
<proteinExistence type="predicted"/>
<evidence type="ECO:0000259" key="1">
    <source>
        <dbReference type="Pfam" id="PF00561"/>
    </source>
</evidence>
<dbReference type="Proteomes" id="UP000318431">
    <property type="component" value="Unassembled WGS sequence"/>
</dbReference>
<gene>
    <name evidence="2" type="ORF">IP91_01148</name>
</gene>
<dbReference type="GO" id="GO:0016020">
    <property type="term" value="C:membrane"/>
    <property type="evidence" value="ECO:0007669"/>
    <property type="project" value="TreeGrafter"/>
</dbReference>
<comment type="caution">
    <text evidence="2">The sequence shown here is derived from an EMBL/GenBank/DDBJ whole genome shotgun (WGS) entry which is preliminary data.</text>
</comment>
<protein>
    <submittedName>
        <fullName evidence="2">Pimeloyl-ACP methyl ester carboxylesterase</fullName>
    </submittedName>
</protein>
<feature type="domain" description="AB hydrolase-1" evidence="1">
    <location>
        <begin position="20"/>
        <end position="117"/>
    </location>
</feature>
<organism evidence="2 3">
    <name type="scientific">Pseudoduganella lurida</name>
    <dbReference type="NCBI Taxonomy" id="1036180"/>
    <lineage>
        <taxon>Bacteria</taxon>
        <taxon>Pseudomonadati</taxon>
        <taxon>Pseudomonadota</taxon>
        <taxon>Betaproteobacteria</taxon>
        <taxon>Burkholderiales</taxon>
        <taxon>Oxalobacteraceae</taxon>
        <taxon>Telluria group</taxon>
        <taxon>Pseudoduganella</taxon>
    </lineage>
</organism>
<keyword evidence="3" id="KW-1185">Reference proteome</keyword>
<dbReference type="SUPFAM" id="SSF53474">
    <property type="entry name" value="alpha/beta-Hydrolases"/>
    <property type="match status" value="1"/>
</dbReference>
<dbReference type="PANTHER" id="PTHR43798">
    <property type="entry name" value="MONOACYLGLYCEROL LIPASE"/>
    <property type="match status" value="1"/>
</dbReference>